<evidence type="ECO:0000313" key="4">
    <source>
        <dbReference type="Proteomes" id="UP000583266"/>
    </source>
</evidence>
<dbReference type="InterPro" id="IPR025380">
    <property type="entry name" value="DUF4369"/>
</dbReference>
<organism evidence="3 4">
    <name type="scientific">Chitinophaga fulva</name>
    <dbReference type="NCBI Taxonomy" id="2728842"/>
    <lineage>
        <taxon>Bacteria</taxon>
        <taxon>Pseudomonadati</taxon>
        <taxon>Bacteroidota</taxon>
        <taxon>Chitinophagia</taxon>
        <taxon>Chitinophagales</taxon>
        <taxon>Chitinophagaceae</taxon>
        <taxon>Chitinophaga</taxon>
    </lineage>
</organism>
<name>A0A848GSA3_9BACT</name>
<dbReference type="AlphaFoldDB" id="A0A848GSA3"/>
<comment type="caution">
    <text evidence="3">The sequence shown here is derived from an EMBL/GenBank/DDBJ whole genome shotgun (WGS) entry which is preliminary data.</text>
</comment>
<keyword evidence="1" id="KW-0732">Signal</keyword>
<evidence type="ECO:0000256" key="1">
    <source>
        <dbReference type="SAM" id="SignalP"/>
    </source>
</evidence>
<dbReference type="RefSeq" id="WP_169227036.1">
    <property type="nucleotide sequence ID" value="NZ_JABBGC010000002.1"/>
</dbReference>
<proteinExistence type="predicted"/>
<keyword evidence="4" id="KW-1185">Reference proteome</keyword>
<reference evidence="3 4" key="1">
    <citation type="submission" date="2020-04" db="EMBL/GenBank/DDBJ databases">
        <title>Chitinophaga sp. G-6-1-13 sp. nov., isolated from soil.</title>
        <authorList>
            <person name="Dahal R.H."/>
            <person name="Chaudhary D.K."/>
        </authorList>
    </citation>
    <scope>NUCLEOTIDE SEQUENCE [LARGE SCALE GENOMIC DNA]</scope>
    <source>
        <strain evidence="3 4">G-6-1-13</strain>
    </source>
</reference>
<protein>
    <submittedName>
        <fullName evidence="3">DUF4369 domain-containing protein</fullName>
    </submittedName>
</protein>
<feature type="chain" id="PRO_5032553096" evidence="1">
    <location>
        <begin position="18"/>
        <end position="141"/>
    </location>
</feature>
<feature type="signal peptide" evidence="1">
    <location>
        <begin position="1"/>
        <end position="17"/>
    </location>
</feature>
<dbReference type="Proteomes" id="UP000583266">
    <property type="component" value="Unassembled WGS sequence"/>
</dbReference>
<sequence length="141" mass="15862">MKYFLIILLVYSFPLSAQNNYTLKASVPAAFEGTKLFLTIEDNYSLHNYKKIDSAVVKNNIVRFAGTLARPSEQAVLSNTIDTRAHRLHFALDAGVNILSVQPNPVFYNNKLSFISSATSSNQSNIILKQIDSLHERRRTT</sequence>
<accession>A0A848GSA3</accession>
<dbReference type="Pfam" id="PF14289">
    <property type="entry name" value="DUF4369"/>
    <property type="match status" value="1"/>
</dbReference>
<feature type="domain" description="DUF4369" evidence="2">
    <location>
        <begin position="21"/>
        <end position="95"/>
    </location>
</feature>
<dbReference type="EMBL" id="JABBGC010000002">
    <property type="protein sequence ID" value="NML39992.1"/>
    <property type="molecule type" value="Genomic_DNA"/>
</dbReference>
<evidence type="ECO:0000313" key="3">
    <source>
        <dbReference type="EMBL" id="NML39992.1"/>
    </source>
</evidence>
<evidence type="ECO:0000259" key="2">
    <source>
        <dbReference type="Pfam" id="PF14289"/>
    </source>
</evidence>
<gene>
    <name evidence="3" type="ORF">HHL17_22515</name>
</gene>